<name>A0AA39LHQ1_9BILA</name>
<organism evidence="1 2">
    <name type="scientific">Steinernema hermaphroditum</name>
    <dbReference type="NCBI Taxonomy" id="289476"/>
    <lineage>
        <taxon>Eukaryota</taxon>
        <taxon>Metazoa</taxon>
        <taxon>Ecdysozoa</taxon>
        <taxon>Nematoda</taxon>
        <taxon>Chromadorea</taxon>
        <taxon>Rhabditida</taxon>
        <taxon>Tylenchina</taxon>
        <taxon>Panagrolaimomorpha</taxon>
        <taxon>Strongyloidoidea</taxon>
        <taxon>Steinernematidae</taxon>
        <taxon>Steinernema</taxon>
    </lineage>
</organism>
<comment type="caution">
    <text evidence="1">The sequence shown here is derived from an EMBL/GenBank/DDBJ whole genome shotgun (WGS) entry which is preliminary data.</text>
</comment>
<accession>A0AA39LHQ1</accession>
<reference evidence="1" key="1">
    <citation type="submission" date="2023-06" db="EMBL/GenBank/DDBJ databases">
        <title>Genomic analysis of the entomopathogenic nematode Steinernema hermaphroditum.</title>
        <authorList>
            <person name="Schwarz E.M."/>
            <person name="Heppert J.K."/>
            <person name="Baniya A."/>
            <person name="Schwartz H.T."/>
            <person name="Tan C.-H."/>
            <person name="Antoshechkin I."/>
            <person name="Sternberg P.W."/>
            <person name="Goodrich-Blair H."/>
            <person name="Dillman A.R."/>
        </authorList>
    </citation>
    <scope>NUCLEOTIDE SEQUENCE</scope>
    <source>
        <strain evidence="1">PS9179</strain>
        <tissue evidence="1">Whole animal</tissue>
    </source>
</reference>
<proteinExistence type="predicted"/>
<dbReference type="EMBL" id="JAUCMV010000005">
    <property type="protein sequence ID" value="KAK0397653.1"/>
    <property type="molecule type" value="Genomic_DNA"/>
</dbReference>
<dbReference type="AlphaFoldDB" id="A0AA39LHQ1"/>
<protein>
    <submittedName>
        <fullName evidence="1">Uncharacterized protein</fullName>
    </submittedName>
</protein>
<sequence length="185" mass="20968">MSTVSTWEFRGARVKCDFDSDFLIVIGECFDVIFDEALTAASESHRCAWLRRERLSQLPNTKSFMNPLRVRWLRKVRFFISRDICALMDSIRKKYLKPHTIIVEMDIPHRESMAGQLASFAHLAQYVVESRNREKKASPTFPVIAYIPEPTEDTAMIATLFSSCVLRLNSAGGFDNIASSGLVAA</sequence>
<keyword evidence="2" id="KW-1185">Reference proteome</keyword>
<dbReference type="Proteomes" id="UP001175271">
    <property type="component" value="Unassembled WGS sequence"/>
</dbReference>
<gene>
    <name evidence="1" type="ORF">QR680_002204</name>
</gene>
<evidence type="ECO:0000313" key="2">
    <source>
        <dbReference type="Proteomes" id="UP001175271"/>
    </source>
</evidence>
<evidence type="ECO:0000313" key="1">
    <source>
        <dbReference type="EMBL" id="KAK0397653.1"/>
    </source>
</evidence>